<evidence type="ECO:0000256" key="4">
    <source>
        <dbReference type="SAM" id="Phobius"/>
    </source>
</evidence>
<dbReference type="GO" id="GO:0044096">
    <property type="term" value="C:type IV pilus"/>
    <property type="evidence" value="ECO:0007669"/>
    <property type="project" value="TreeGrafter"/>
</dbReference>
<evidence type="ECO:0000313" key="6">
    <source>
        <dbReference type="Proteomes" id="UP000427716"/>
    </source>
</evidence>
<dbReference type="SUPFAM" id="SSF54523">
    <property type="entry name" value="Pili subunits"/>
    <property type="match status" value="1"/>
</dbReference>
<comment type="similarity">
    <text evidence="1 3">Belongs to the N-Me-Phe pilin family.</text>
</comment>
<dbReference type="Pfam" id="PF07963">
    <property type="entry name" value="N_methyl"/>
    <property type="match status" value="1"/>
</dbReference>
<dbReference type="PANTHER" id="PTHR30093:SF34">
    <property type="entry name" value="PREPILIN PEPTIDASE-DEPENDENT PROTEIN D"/>
    <property type="match status" value="1"/>
</dbReference>
<dbReference type="GO" id="GO:0043107">
    <property type="term" value="P:type IV pilus-dependent motility"/>
    <property type="evidence" value="ECO:0007669"/>
    <property type="project" value="TreeGrafter"/>
</dbReference>
<evidence type="ECO:0000313" key="5">
    <source>
        <dbReference type="EMBL" id="QGT79286.1"/>
    </source>
</evidence>
<gene>
    <name evidence="5" type="ORF">GM160_10525</name>
</gene>
<dbReference type="GO" id="GO:0007155">
    <property type="term" value="P:cell adhesion"/>
    <property type="evidence" value="ECO:0007669"/>
    <property type="project" value="InterPro"/>
</dbReference>
<reference evidence="5 6" key="1">
    <citation type="submission" date="2019-11" db="EMBL/GenBank/DDBJ databases">
        <authorList>
            <person name="Zhang J."/>
            <person name="Sun C."/>
        </authorList>
    </citation>
    <scope>NUCLEOTIDE SEQUENCE [LARGE SCALE GENOMIC DNA]</scope>
    <source>
        <strain evidence="6">sp2</strain>
    </source>
</reference>
<proteinExistence type="inferred from homology"/>
<keyword evidence="4" id="KW-1133">Transmembrane helix</keyword>
<dbReference type="PANTHER" id="PTHR30093">
    <property type="entry name" value="GENERAL SECRETION PATHWAY PROTEIN G"/>
    <property type="match status" value="1"/>
</dbReference>
<dbReference type="Proteomes" id="UP000427716">
    <property type="component" value="Chromosome"/>
</dbReference>
<evidence type="ECO:0000256" key="3">
    <source>
        <dbReference type="RuleBase" id="RU000389"/>
    </source>
</evidence>
<dbReference type="NCBIfam" id="TIGR02532">
    <property type="entry name" value="IV_pilin_GFxxxE"/>
    <property type="match status" value="1"/>
</dbReference>
<dbReference type="PROSITE" id="PS00409">
    <property type="entry name" value="PROKAR_NTER_METHYL"/>
    <property type="match status" value="1"/>
</dbReference>
<dbReference type="Gene3D" id="3.30.700.10">
    <property type="entry name" value="Glycoprotein, Type 4 Pilin"/>
    <property type="match status" value="1"/>
</dbReference>
<evidence type="ECO:0000256" key="2">
    <source>
        <dbReference type="ARBA" id="ARBA00022481"/>
    </source>
</evidence>
<dbReference type="InterPro" id="IPR012902">
    <property type="entry name" value="N_methyl_site"/>
</dbReference>
<dbReference type="InterPro" id="IPR001082">
    <property type="entry name" value="Pilin"/>
</dbReference>
<protein>
    <submittedName>
        <fullName evidence="5">Prepilin-type N-terminal cleavage/methylation domain-containing protein</fullName>
    </submittedName>
</protein>
<name>A0A6I6CY08_9GAMM</name>
<dbReference type="AlphaFoldDB" id="A0A6I6CY08"/>
<dbReference type="Pfam" id="PF00114">
    <property type="entry name" value="Pilin"/>
    <property type="match status" value="1"/>
</dbReference>
<keyword evidence="2" id="KW-0488">Methylation</keyword>
<keyword evidence="4" id="KW-0812">Transmembrane</keyword>
<organism evidence="5 6">
    <name type="scientific">Guyparkeria halophila</name>
    <dbReference type="NCBI Taxonomy" id="47960"/>
    <lineage>
        <taxon>Bacteria</taxon>
        <taxon>Pseudomonadati</taxon>
        <taxon>Pseudomonadota</taxon>
        <taxon>Gammaproteobacteria</taxon>
        <taxon>Chromatiales</taxon>
        <taxon>Thioalkalibacteraceae</taxon>
        <taxon>Guyparkeria</taxon>
    </lineage>
</organism>
<dbReference type="KEGG" id="ghl:GM160_10525"/>
<keyword evidence="3" id="KW-0281">Fimbrium</keyword>
<feature type="transmembrane region" description="Helical" evidence="4">
    <location>
        <begin position="12"/>
        <end position="35"/>
    </location>
</feature>
<keyword evidence="6" id="KW-1185">Reference proteome</keyword>
<dbReference type="RefSeq" id="WP_136867338.1">
    <property type="nucleotide sequence ID" value="NZ_CP046415.1"/>
</dbReference>
<evidence type="ECO:0000256" key="1">
    <source>
        <dbReference type="ARBA" id="ARBA00005233"/>
    </source>
</evidence>
<accession>A0A6I6CY08</accession>
<dbReference type="InterPro" id="IPR045584">
    <property type="entry name" value="Pilin-like"/>
</dbReference>
<dbReference type="EMBL" id="CP046415">
    <property type="protein sequence ID" value="QGT79286.1"/>
    <property type="molecule type" value="Genomic_DNA"/>
</dbReference>
<keyword evidence="4" id="KW-0472">Membrane</keyword>
<sequence length="149" mass="16123">MHPSLPRRTRGFTLIELMIVVAIIGILASIATFAYRDYLVRSQVSEGITLATSAQRALAEFYAERARLPSSNASAGLAQSTSIVGSYVERVEVQNSGDIVVRYGNNANTVIAGQANECTFSPVTSAPGSIRWDASCGFPEKYLPQSYRD</sequence>